<evidence type="ECO:0000256" key="1">
    <source>
        <dbReference type="ARBA" id="ARBA00008857"/>
    </source>
</evidence>
<dbReference type="Pfam" id="PF13102">
    <property type="entry name" value="Phage_int_SAM_5"/>
    <property type="match status" value="1"/>
</dbReference>
<comment type="caution">
    <text evidence="5">The sequence shown here is derived from an EMBL/GenBank/DDBJ whole genome shotgun (WGS) entry which is preliminary data.</text>
</comment>
<reference evidence="5 6" key="1">
    <citation type="submission" date="2014-01" db="EMBL/GenBank/DDBJ databases">
        <title>Comparative genomics of Fusobacterium necrophorum wild isolates.</title>
        <authorList>
            <person name="Kittichotirat W."/>
            <person name="Bumgarner R.E."/>
            <person name="Lawrence P."/>
        </authorList>
    </citation>
    <scope>NUCLEOTIDE SEQUENCE [LARGE SCALE GENOMIC DNA]</scope>
    <source>
        <strain evidence="5 6">BL</strain>
    </source>
</reference>
<feature type="domain" description="Tyr recombinase" evidence="4">
    <location>
        <begin position="176"/>
        <end position="369"/>
    </location>
</feature>
<dbReference type="InterPro" id="IPR010998">
    <property type="entry name" value="Integrase_recombinase_N"/>
</dbReference>
<dbReference type="InterPro" id="IPR025269">
    <property type="entry name" value="SAM-like_dom"/>
</dbReference>
<keyword evidence="3" id="KW-0233">DNA recombination</keyword>
<dbReference type="CDD" id="cd01189">
    <property type="entry name" value="INT_ICEBs1_C_like"/>
    <property type="match status" value="1"/>
</dbReference>
<dbReference type="GO" id="GO:0006310">
    <property type="term" value="P:DNA recombination"/>
    <property type="evidence" value="ECO:0007669"/>
    <property type="project" value="UniProtKB-KW"/>
</dbReference>
<evidence type="ECO:0000259" key="4">
    <source>
        <dbReference type="PROSITE" id="PS51898"/>
    </source>
</evidence>
<dbReference type="Pfam" id="PF00589">
    <property type="entry name" value="Phage_integrase"/>
    <property type="match status" value="1"/>
</dbReference>
<sequence>MRRNKGEGSITTTTRNGKTYYKASVTIGYDANGKQIRKYFGSFKKSVVVDKINTVKYEAKTNSLSSDSAITFGNLFYKWIHDYKRNEVQSNTFDEYLVCYRRLTKYPISNVKVSILTVDMMQLFFNDLQKDYSPNVIKKMKIKLKSCLHFAFEKGIVHRNPCSGVILQKVIKKKDDQFKVFSKEEQELIIANLDFRNVIDRLIYVAFYTGLRLGEILALKWVRLITGTLHVREQYQRETVFHEDGSKSYIYVMKDMLKTPHSERDIPIPDKIIKFLNSLERISDLVFCNENGNPLERKRPDRRIKILCRQLGIDDSRTFHSVRHSYCTRLFEANVPIKTAQVLMGHSNVKITMNVYAHVMKEKKMEVVDVLEKI</sequence>
<dbReference type="Gene3D" id="1.10.443.10">
    <property type="entry name" value="Intergrase catalytic core"/>
    <property type="match status" value="1"/>
</dbReference>
<evidence type="ECO:0000313" key="5">
    <source>
        <dbReference type="EMBL" id="KDE63799.1"/>
    </source>
</evidence>
<dbReference type="InterPro" id="IPR011010">
    <property type="entry name" value="DNA_brk_join_enz"/>
</dbReference>
<dbReference type="PANTHER" id="PTHR30349">
    <property type="entry name" value="PHAGE INTEGRASE-RELATED"/>
    <property type="match status" value="1"/>
</dbReference>
<evidence type="ECO:0000256" key="3">
    <source>
        <dbReference type="ARBA" id="ARBA00023172"/>
    </source>
</evidence>
<dbReference type="GO" id="GO:0015074">
    <property type="term" value="P:DNA integration"/>
    <property type="evidence" value="ECO:0007669"/>
    <property type="project" value="InterPro"/>
</dbReference>
<dbReference type="InterPro" id="IPR050090">
    <property type="entry name" value="Tyrosine_recombinase_XerCD"/>
</dbReference>
<name>A0AB73BX16_9FUSO</name>
<dbReference type="AlphaFoldDB" id="A0AB73BX16"/>
<proteinExistence type="inferred from homology"/>
<dbReference type="EMBL" id="JAAC01000062">
    <property type="protein sequence ID" value="KDE63799.1"/>
    <property type="molecule type" value="Genomic_DNA"/>
</dbReference>
<dbReference type="PROSITE" id="PS51898">
    <property type="entry name" value="TYR_RECOMBINASE"/>
    <property type="match status" value="1"/>
</dbReference>
<keyword evidence="2" id="KW-0238">DNA-binding</keyword>
<dbReference type="RefSeq" id="WP_035932869.1">
    <property type="nucleotide sequence ID" value="NZ_JAAC01000062.1"/>
</dbReference>
<dbReference type="GO" id="GO:0003677">
    <property type="term" value="F:DNA binding"/>
    <property type="evidence" value="ECO:0007669"/>
    <property type="project" value="UniProtKB-KW"/>
</dbReference>
<gene>
    <name evidence="5" type="ORF">FUSO3_04560</name>
</gene>
<dbReference type="Gene3D" id="1.10.150.130">
    <property type="match status" value="1"/>
</dbReference>
<protein>
    <submittedName>
        <fullName evidence="5">Integrase</fullName>
    </submittedName>
</protein>
<comment type="similarity">
    <text evidence="1">Belongs to the 'phage' integrase family.</text>
</comment>
<evidence type="ECO:0000313" key="6">
    <source>
        <dbReference type="Proteomes" id="UP000027473"/>
    </source>
</evidence>
<organism evidence="5 6">
    <name type="scientific">Fusobacterium necrophorum BL</name>
    <dbReference type="NCBI Taxonomy" id="1441732"/>
    <lineage>
        <taxon>Bacteria</taxon>
        <taxon>Fusobacteriati</taxon>
        <taxon>Fusobacteriota</taxon>
        <taxon>Fusobacteriia</taxon>
        <taxon>Fusobacteriales</taxon>
        <taxon>Fusobacteriaceae</taxon>
        <taxon>Fusobacterium</taxon>
    </lineage>
</organism>
<dbReference type="InterPro" id="IPR002104">
    <property type="entry name" value="Integrase_catalytic"/>
</dbReference>
<evidence type="ECO:0000256" key="2">
    <source>
        <dbReference type="ARBA" id="ARBA00023125"/>
    </source>
</evidence>
<dbReference type="PANTHER" id="PTHR30349:SF64">
    <property type="entry name" value="PROPHAGE INTEGRASE INTD-RELATED"/>
    <property type="match status" value="1"/>
</dbReference>
<dbReference type="InterPro" id="IPR013762">
    <property type="entry name" value="Integrase-like_cat_sf"/>
</dbReference>
<dbReference type="SUPFAM" id="SSF56349">
    <property type="entry name" value="DNA breaking-rejoining enzymes"/>
    <property type="match status" value="1"/>
</dbReference>
<accession>A0AB73BX16</accession>
<dbReference type="Proteomes" id="UP000027473">
    <property type="component" value="Unassembled WGS sequence"/>
</dbReference>